<name>A0A9P4SH88_9PEZI</name>
<dbReference type="Gene3D" id="2.60.40.180">
    <property type="entry name" value="Transthyretin/hydroxyisourate hydrolase domain"/>
    <property type="match status" value="1"/>
</dbReference>
<dbReference type="Pfam" id="PF00576">
    <property type="entry name" value="Transthyretin"/>
    <property type="match status" value="1"/>
</dbReference>
<feature type="region of interest" description="Disordered" evidence="8">
    <location>
        <begin position="19"/>
        <end position="38"/>
    </location>
</feature>
<dbReference type="InterPro" id="IPR036817">
    <property type="entry name" value="Transthyretin/HIU_hydrolase_sf"/>
</dbReference>
<protein>
    <recommendedName>
        <fullName evidence="5">hydroxyisourate hydrolase</fullName>
        <ecNumber evidence="5">3.5.2.17</ecNumber>
    </recommendedName>
</protein>
<dbReference type="PANTHER" id="PTHR10395">
    <property type="entry name" value="URICASE AND TRANSTHYRETIN-RELATED"/>
    <property type="match status" value="1"/>
</dbReference>
<dbReference type="PROSITE" id="PS00768">
    <property type="entry name" value="TRANSTHYRETIN_1"/>
    <property type="match status" value="1"/>
</dbReference>
<sequence>MQTNSTSKIIDRIATLTSHLSSSTSQTNKPGQTMASRPPITCHVLDTTLGRPGGNIPVSLTLLSTTGFCPRFNGITNADGRVTAWSTELSGFPPSLETVFHDAESSATRWSLKFDVSRYFGEREIEAFFEEVEIKFVVRSRKEHYHVPVLLGPYNYTTYRGS</sequence>
<dbReference type="CDD" id="cd05822">
    <property type="entry name" value="TLP_HIUase"/>
    <property type="match status" value="1"/>
</dbReference>
<evidence type="ECO:0000313" key="10">
    <source>
        <dbReference type="EMBL" id="KAF2841777.1"/>
    </source>
</evidence>
<comment type="caution">
    <text evidence="10">The sequence shown here is derived from an EMBL/GenBank/DDBJ whole genome shotgun (WGS) entry which is preliminary data.</text>
</comment>
<evidence type="ECO:0000256" key="3">
    <source>
        <dbReference type="ARBA" id="ARBA00009850"/>
    </source>
</evidence>
<evidence type="ECO:0000256" key="6">
    <source>
        <dbReference type="ARBA" id="ARBA00022631"/>
    </source>
</evidence>
<evidence type="ECO:0000256" key="1">
    <source>
        <dbReference type="ARBA" id="ARBA00001043"/>
    </source>
</evidence>
<evidence type="ECO:0000256" key="7">
    <source>
        <dbReference type="ARBA" id="ARBA00022801"/>
    </source>
</evidence>
<comment type="subunit">
    <text evidence="4">Homotetramer.</text>
</comment>
<gene>
    <name evidence="10" type="ORF">M501DRAFT_997939</name>
</gene>
<dbReference type="Proteomes" id="UP000799429">
    <property type="component" value="Unassembled WGS sequence"/>
</dbReference>
<dbReference type="InterPro" id="IPR014306">
    <property type="entry name" value="Hydroxyisourate_hydrolase"/>
</dbReference>
<comment type="similarity">
    <text evidence="3">Belongs to the transthyretin family. 5-hydroxyisourate hydrolase subfamily.</text>
</comment>
<evidence type="ECO:0000256" key="4">
    <source>
        <dbReference type="ARBA" id="ARBA00011881"/>
    </source>
</evidence>
<reference evidence="10" key="1">
    <citation type="journal article" date="2020" name="Stud. Mycol.">
        <title>101 Dothideomycetes genomes: a test case for predicting lifestyles and emergence of pathogens.</title>
        <authorList>
            <person name="Haridas S."/>
            <person name="Albert R."/>
            <person name="Binder M."/>
            <person name="Bloem J."/>
            <person name="Labutti K."/>
            <person name="Salamov A."/>
            <person name="Andreopoulos B."/>
            <person name="Baker S."/>
            <person name="Barry K."/>
            <person name="Bills G."/>
            <person name="Bluhm B."/>
            <person name="Cannon C."/>
            <person name="Castanera R."/>
            <person name="Culley D."/>
            <person name="Daum C."/>
            <person name="Ezra D."/>
            <person name="Gonzalez J."/>
            <person name="Henrissat B."/>
            <person name="Kuo A."/>
            <person name="Liang C."/>
            <person name="Lipzen A."/>
            <person name="Lutzoni F."/>
            <person name="Magnuson J."/>
            <person name="Mondo S."/>
            <person name="Nolan M."/>
            <person name="Ohm R."/>
            <person name="Pangilinan J."/>
            <person name="Park H.-J."/>
            <person name="Ramirez L."/>
            <person name="Alfaro M."/>
            <person name="Sun H."/>
            <person name="Tritt A."/>
            <person name="Yoshinaga Y."/>
            <person name="Zwiers L.-H."/>
            <person name="Turgeon B."/>
            <person name="Goodwin S."/>
            <person name="Spatafora J."/>
            <person name="Crous P."/>
            <person name="Grigoriev I."/>
        </authorList>
    </citation>
    <scope>NUCLEOTIDE SEQUENCE</scope>
    <source>
        <strain evidence="10">CBS 101060</strain>
    </source>
</reference>
<keyword evidence="7 10" id="KW-0378">Hydrolase</keyword>
<accession>A0A9P4SH88</accession>
<proteinExistence type="inferred from homology"/>
<dbReference type="InterPro" id="IPR023418">
    <property type="entry name" value="Thyroxine_BS"/>
</dbReference>
<dbReference type="SUPFAM" id="SSF49472">
    <property type="entry name" value="Transthyretin (synonym: prealbumin)"/>
    <property type="match status" value="1"/>
</dbReference>
<comment type="catalytic activity">
    <reaction evidence="1">
        <text>5-hydroxyisourate + H2O = 5-hydroxy-2-oxo-4-ureido-2,5-dihydro-1H-imidazole-5-carboxylate + H(+)</text>
        <dbReference type="Rhea" id="RHEA:23736"/>
        <dbReference type="ChEBI" id="CHEBI:15377"/>
        <dbReference type="ChEBI" id="CHEBI:15378"/>
        <dbReference type="ChEBI" id="CHEBI:18072"/>
        <dbReference type="ChEBI" id="CHEBI:58639"/>
        <dbReference type="EC" id="3.5.2.17"/>
    </reaction>
</comment>
<organism evidence="10 11">
    <name type="scientific">Patellaria atrata CBS 101060</name>
    <dbReference type="NCBI Taxonomy" id="1346257"/>
    <lineage>
        <taxon>Eukaryota</taxon>
        <taxon>Fungi</taxon>
        <taxon>Dikarya</taxon>
        <taxon>Ascomycota</taxon>
        <taxon>Pezizomycotina</taxon>
        <taxon>Dothideomycetes</taxon>
        <taxon>Dothideomycetes incertae sedis</taxon>
        <taxon>Patellariales</taxon>
        <taxon>Patellariaceae</taxon>
        <taxon>Patellaria</taxon>
    </lineage>
</organism>
<dbReference type="PANTHER" id="PTHR10395:SF7">
    <property type="entry name" value="5-HYDROXYISOURATE HYDROLASE"/>
    <property type="match status" value="1"/>
</dbReference>
<dbReference type="EC" id="3.5.2.17" evidence="5"/>
<evidence type="ECO:0000256" key="2">
    <source>
        <dbReference type="ARBA" id="ARBA00002704"/>
    </source>
</evidence>
<comment type="function">
    <text evidence="2">Catalyzes the hydrolysis of 5-hydroxyisourate (HIU) to 2-oxo-4-hydroxy-4-carboxy-5-ureidoimidazoline (OHCU).</text>
</comment>
<evidence type="ECO:0000259" key="9">
    <source>
        <dbReference type="Pfam" id="PF00576"/>
    </source>
</evidence>
<feature type="domain" description="Transthyretin/hydroxyisourate hydrolase" evidence="9">
    <location>
        <begin position="40"/>
        <end position="161"/>
    </location>
</feature>
<evidence type="ECO:0000256" key="8">
    <source>
        <dbReference type="SAM" id="MobiDB-lite"/>
    </source>
</evidence>
<dbReference type="GO" id="GO:0033971">
    <property type="term" value="F:hydroxyisourate hydrolase activity"/>
    <property type="evidence" value="ECO:0007669"/>
    <property type="project" value="UniProtKB-EC"/>
</dbReference>
<evidence type="ECO:0000313" key="11">
    <source>
        <dbReference type="Proteomes" id="UP000799429"/>
    </source>
</evidence>
<dbReference type="NCBIfam" id="TIGR02962">
    <property type="entry name" value="hdxy_isourate"/>
    <property type="match status" value="1"/>
</dbReference>
<dbReference type="AlphaFoldDB" id="A0A9P4SH88"/>
<dbReference type="InterPro" id="IPR023416">
    <property type="entry name" value="Transthyretin/HIU_hydrolase_d"/>
</dbReference>
<evidence type="ECO:0000256" key="5">
    <source>
        <dbReference type="ARBA" id="ARBA00012609"/>
    </source>
</evidence>
<dbReference type="GO" id="GO:0006144">
    <property type="term" value="P:purine nucleobase metabolic process"/>
    <property type="evidence" value="ECO:0007669"/>
    <property type="project" value="UniProtKB-KW"/>
</dbReference>
<keyword evidence="6" id="KW-0659">Purine metabolism</keyword>
<dbReference type="OrthoDB" id="10265230at2759"/>
<dbReference type="EMBL" id="MU006090">
    <property type="protein sequence ID" value="KAF2841777.1"/>
    <property type="molecule type" value="Genomic_DNA"/>
</dbReference>
<keyword evidence="11" id="KW-1185">Reference proteome</keyword>